<dbReference type="OrthoDB" id="5508706at2"/>
<sequence length="231" mass="25459">MSRSLLLLLVVLAATPAAAAPAEDDGYETEEKPRDELEGTSRFSLMTGWRYAPNGRFFDMYYLDPDNRGLKRSRGAMGGPLLTGSFAYSPINWFEVGLDLFATYERMALTGKPGLNAVTYGALFGLRFQHKFDIGSHGLVPSAGFLIGPMLVASYFDGGKALENFTQSIGVTAGATWYLSEAWGLRFEYRLLTGRGDVEDVGSYEGAGSWFSVGFNYQFPPKPDRPMGRMY</sequence>
<dbReference type="AlphaFoldDB" id="A0A085WEQ3"/>
<feature type="signal peptide" evidence="1">
    <location>
        <begin position="1"/>
        <end position="19"/>
    </location>
</feature>
<dbReference type="Proteomes" id="UP000028725">
    <property type="component" value="Unassembled WGS sequence"/>
</dbReference>
<dbReference type="RefSeq" id="WP_044192825.1">
    <property type="nucleotide sequence ID" value="NZ_JMCB01000011.1"/>
</dbReference>
<dbReference type="STRING" id="394096.DB31_1231"/>
<reference evidence="2 3" key="1">
    <citation type="submission" date="2014-04" db="EMBL/GenBank/DDBJ databases">
        <title>Genome assembly of Hyalangium minutum DSM 14724.</title>
        <authorList>
            <person name="Sharma G."/>
            <person name="Subramanian S."/>
        </authorList>
    </citation>
    <scope>NUCLEOTIDE SEQUENCE [LARGE SCALE GENOMIC DNA]</scope>
    <source>
        <strain evidence="2 3">DSM 14724</strain>
    </source>
</reference>
<keyword evidence="3" id="KW-1185">Reference proteome</keyword>
<keyword evidence="1" id="KW-0732">Signal</keyword>
<organism evidence="2 3">
    <name type="scientific">Hyalangium minutum</name>
    <dbReference type="NCBI Taxonomy" id="394096"/>
    <lineage>
        <taxon>Bacteria</taxon>
        <taxon>Pseudomonadati</taxon>
        <taxon>Myxococcota</taxon>
        <taxon>Myxococcia</taxon>
        <taxon>Myxococcales</taxon>
        <taxon>Cystobacterineae</taxon>
        <taxon>Archangiaceae</taxon>
        <taxon>Hyalangium</taxon>
    </lineage>
</organism>
<comment type="caution">
    <text evidence="2">The sequence shown here is derived from an EMBL/GenBank/DDBJ whole genome shotgun (WGS) entry which is preliminary data.</text>
</comment>
<gene>
    <name evidence="2" type="ORF">DB31_1231</name>
</gene>
<proteinExistence type="predicted"/>
<evidence type="ECO:0008006" key="4">
    <source>
        <dbReference type="Google" id="ProtNLM"/>
    </source>
</evidence>
<dbReference type="EMBL" id="JMCB01000011">
    <property type="protein sequence ID" value="KFE66166.1"/>
    <property type="molecule type" value="Genomic_DNA"/>
</dbReference>
<protein>
    <recommendedName>
        <fullName evidence="4">Outer membrane protein beta-barrel domain-containing protein</fullName>
    </recommendedName>
</protein>
<evidence type="ECO:0000256" key="1">
    <source>
        <dbReference type="SAM" id="SignalP"/>
    </source>
</evidence>
<evidence type="ECO:0000313" key="2">
    <source>
        <dbReference type="EMBL" id="KFE66166.1"/>
    </source>
</evidence>
<evidence type="ECO:0000313" key="3">
    <source>
        <dbReference type="Proteomes" id="UP000028725"/>
    </source>
</evidence>
<accession>A0A085WEQ3</accession>
<name>A0A085WEQ3_9BACT</name>
<feature type="chain" id="PRO_5001799621" description="Outer membrane protein beta-barrel domain-containing protein" evidence="1">
    <location>
        <begin position="20"/>
        <end position="231"/>
    </location>
</feature>